<protein>
    <submittedName>
        <fullName evidence="3">Replication initiation protein RepC</fullName>
    </submittedName>
</protein>
<geneLocation type="plasmid" evidence="4 6">
    <name>pTiAF3.44</name>
</geneLocation>
<geneLocation type="plasmid" evidence="3">
    <name>pTiCFBP5473</name>
</geneLocation>
<sequence>MQSGSVTTPFGRRPMTLALVKAQLEVADIHKGKAVDKWKVYRDACDARSLLGLRDRALAVLNALLSFYPETELSEDKNLIVFPSNAQLIARANGIAGTTLRENLAVLVEAGLINRNDSPNGKRYVRRTKDGAVETAYGFDLAPLLAKSAELAHMAQQVTEDARRLKVLKERMTIARRDVRKLITAAIEDDTPGDWLKMEAMYVAAVAKLRHAKSITDFEGILDEVMILREHVVNTLKDQLFSTKSDGNDNVIRQHKQNSNTDYKNELEPCSETERGDMAAQNLSRKPETLKAFPIGLVMRACPEIASYGPGGEVRSWRDLMSAAVVVRSTLGVSASAYQDACEAMGAENAAVAMAAILERAGHINSAGGYLRDLTSRTRRGEFSLGPMLMALLKANSGGRNWA</sequence>
<evidence type="ECO:0000259" key="2">
    <source>
        <dbReference type="Pfam" id="PF11800"/>
    </source>
</evidence>
<dbReference type="AlphaFoldDB" id="A0A4D7DZW9"/>
<reference evidence="3 5" key="1">
    <citation type="submission" date="2019-04" db="EMBL/GenBank/DDBJ databases">
        <title>Complete genome sequence of Agrobacterium larrymoorei CFBP5473.</title>
        <authorList>
            <person name="Haryono M."/>
            <person name="Chou L."/>
            <person name="Lin Y.-C."/>
            <person name="Lai E.-M."/>
            <person name="Kuo C.-H."/>
        </authorList>
    </citation>
    <scope>NUCLEOTIDE SEQUENCE [LARGE SCALE GENOMIC DNA]</scope>
    <source>
        <strain evidence="3 5">CFBP5473</strain>
        <plasmid evidence="3">pTiCFBP5473</plasmid>
        <plasmid evidence="5">pticfbp5473</plasmid>
    </source>
</reference>
<evidence type="ECO:0000259" key="1">
    <source>
        <dbReference type="Pfam" id="PF03428"/>
    </source>
</evidence>
<dbReference type="RefSeq" id="WP_027676481.1">
    <property type="nucleotide sequence ID" value="NZ_CP039694.1"/>
</dbReference>
<dbReference type="NCBIfam" id="NF040974">
    <property type="entry name" value="RepABC_RepC"/>
    <property type="match status" value="1"/>
</dbReference>
<feature type="domain" description="Plasmid replication protein C C-terminal" evidence="2">
    <location>
        <begin position="294"/>
        <end position="394"/>
    </location>
</feature>
<dbReference type="OrthoDB" id="7488837at2"/>
<reference evidence="4 6" key="2">
    <citation type="submission" date="2021-03" db="EMBL/GenBank/DDBJ databases">
        <title>Rapid diversification of plasmids in a genus of pathogenic and nitrogen fixing bacteria.</title>
        <authorList>
            <person name="Weisberg A.J."/>
            <person name="Miller M."/>
            <person name="Ream W."/>
            <person name="Grunwald N.J."/>
            <person name="Chang J.H."/>
        </authorList>
    </citation>
    <scope>NUCLEOTIDE SEQUENCE [LARGE SCALE GENOMIC DNA]</scope>
    <source>
        <strain evidence="4 6">AF3.44</strain>
        <plasmid evidence="4 6">pTiAF3.44</plasmid>
    </source>
</reference>
<dbReference type="EMBL" id="CP072169">
    <property type="protein sequence ID" value="QYA10203.1"/>
    <property type="molecule type" value="Genomic_DNA"/>
</dbReference>
<evidence type="ECO:0000313" key="3">
    <source>
        <dbReference type="EMBL" id="QCJ00868.1"/>
    </source>
</evidence>
<proteinExistence type="predicted"/>
<feature type="domain" description="Plasmid replication protein C N-terminal" evidence="1">
    <location>
        <begin position="13"/>
        <end position="186"/>
    </location>
</feature>
<dbReference type="Pfam" id="PF11800">
    <property type="entry name" value="RP-C_C"/>
    <property type="match status" value="1"/>
</dbReference>
<keyword evidence="3" id="KW-0614">Plasmid</keyword>
<gene>
    <name evidence="3" type="ORF">CFBP5473_22965</name>
    <name evidence="4" type="ORF">J5285_23635</name>
</gene>
<dbReference type="STRING" id="1367849.GCA_000518585_03913"/>
<evidence type="ECO:0000313" key="5">
    <source>
        <dbReference type="Proteomes" id="UP000298545"/>
    </source>
</evidence>
<dbReference type="NCBIfam" id="NF010396">
    <property type="entry name" value="PRK13824.1"/>
    <property type="match status" value="1"/>
</dbReference>
<dbReference type="Proteomes" id="UP000826513">
    <property type="component" value="Plasmid pTiAF3.44"/>
</dbReference>
<dbReference type="InterPro" id="IPR047611">
    <property type="entry name" value="RepABC_RepC"/>
</dbReference>
<dbReference type="KEGG" id="alf:CFBP5473_22965"/>
<accession>A0A4D7DZW9</accession>
<geneLocation type="plasmid" evidence="5">
    <name>pticfbp5473</name>
</geneLocation>
<dbReference type="Pfam" id="PF03428">
    <property type="entry name" value="RP-C"/>
    <property type="match status" value="1"/>
</dbReference>
<keyword evidence="6" id="KW-1185">Reference proteome</keyword>
<dbReference type="InterPro" id="IPR005090">
    <property type="entry name" value="RepC_N"/>
</dbReference>
<name>A0A4D7DZW9_9HYPH</name>
<evidence type="ECO:0000313" key="4">
    <source>
        <dbReference type="EMBL" id="QYA10203.1"/>
    </source>
</evidence>
<dbReference type="EMBL" id="CP039694">
    <property type="protein sequence ID" value="QCJ00868.1"/>
    <property type="molecule type" value="Genomic_DNA"/>
</dbReference>
<evidence type="ECO:0000313" key="6">
    <source>
        <dbReference type="Proteomes" id="UP000826513"/>
    </source>
</evidence>
<organism evidence="3 5">
    <name type="scientific">Agrobacterium larrymoorei</name>
    <dbReference type="NCBI Taxonomy" id="160699"/>
    <lineage>
        <taxon>Bacteria</taxon>
        <taxon>Pseudomonadati</taxon>
        <taxon>Pseudomonadota</taxon>
        <taxon>Alphaproteobacteria</taxon>
        <taxon>Hyphomicrobiales</taxon>
        <taxon>Rhizobiaceae</taxon>
        <taxon>Rhizobium/Agrobacterium group</taxon>
        <taxon>Agrobacterium</taxon>
    </lineage>
</organism>
<dbReference type="Proteomes" id="UP000298545">
    <property type="component" value="Plasmid pTiCFBP5473"/>
</dbReference>
<dbReference type="InterPro" id="IPR021760">
    <property type="entry name" value="RepC_C"/>
</dbReference>